<dbReference type="Proteomes" id="UP000648914">
    <property type="component" value="Unassembled WGS sequence"/>
</dbReference>
<evidence type="ECO:0000313" key="1">
    <source>
        <dbReference type="EMBL" id="MBI6565168.1"/>
    </source>
</evidence>
<accession>A0ABS0UHU6</accession>
<name>A0ABS0UHU6_9PSED</name>
<evidence type="ECO:0000313" key="2">
    <source>
        <dbReference type="Proteomes" id="UP000648914"/>
    </source>
</evidence>
<protein>
    <recommendedName>
        <fullName evidence="3">Phage protein</fullName>
    </recommendedName>
</protein>
<dbReference type="RefSeq" id="WP_198721197.1">
    <property type="nucleotide sequence ID" value="NZ_JAEIKU010000162.1"/>
</dbReference>
<sequence length="188" mass="20793">MVRIPVTLADFDSGRIKNSVSKLSKHHPDQPLKPKLSVVQRTFAQILGYGGFEDLRSQAKQNGAIYSGQSLAIGQFIAPISRRLSHYWNVSAEKAEGVAAELGLMHLDAFRPTARPVQQLVLREDRVRPSGQLPSIGVSTRPIFEAVRHAIGMPVAQMTALREAMKPMDALREAMRPMDALREAMKPT</sequence>
<proteinExistence type="predicted"/>
<reference evidence="1 2" key="1">
    <citation type="submission" date="2020-12" db="EMBL/GenBank/DDBJ databases">
        <title>Comparative genomic insights into the epidemiology and virulence of plant pathogenic Pseudomonads from Turkey.</title>
        <authorList>
            <person name="Dillon M."/>
            <person name="Ruiz-Bedoya T."/>
            <person name="Bendalovic-Torma C."/>
            <person name="Guttman K.M."/>
            <person name="Kwak H."/>
            <person name="Middleton M.A."/>
            <person name="Wang P.W."/>
            <person name="Horuz S."/>
            <person name="Aysan Y."/>
            <person name="Guttman D.S."/>
        </authorList>
    </citation>
    <scope>NUCLEOTIDE SEQUENCE [LARGE SCALE GENOMIC DNA]</scope>
    <source>
        <strain evidence="1 2">S5_IA_2b</strain>
    </source>
</reference>
<comment type="caution">
    <text evidence="1">The sequence shown here is derived from an EMBL/GenBank/DDBJ whole genome shotgun (WGS) entry which is preliminary data.</text>
</comment>
<evidence type="ECO:0008006" key="3">
    <source>
        <dbReference type="Google" id="ProtNLM"/>
    </source>
</evidence>
<organism evidence="1 2">
    <name type="scientific">Pseudomonas synxantha</name>
    <dbReference type="NCBI Taxonomy" id="47883"/>
    <lineage>
        <taxon>Bacteria</taxon>
        <taxon>Pseudomonadati</taxon>
        <taxon>Pseudomonadota</taxon>
        <taxon>Gammaproteobacteria</taxon>
        <taxon>Pseudomonadales</taxon>
        <taxon>Pseudomonadaceae</taxon>
        <taxon>Pseudomonas</taxon>
    </lineage>
</organism>
<feature type="non-terminal residue" evidence="1">
    <location>
        <position position="188"/>
    </location>
</feature>
<gene>
    <name evidence="1" type="ORF">YA0852_13790</name>
</gene>
<keyword evidence="2" id="KW-1185">Reference proteome</keyword>
<dbReference type="EMBL" id="JAEILG010000028">
    <property type="protein sequence ID" value="MBI6565168.1"/>
    <property type="molecule type" value="Genomic_DNA"/>
</dbReference>